<name>A0A502EVX6_9FLAO</name>
<dbReference type="RefSeq" id="WP_140506226.1">
    <property type="nucleotide sequence ID" value="NZ_RCZH01000005.1"/>
</dbReference>
<organism evidence="1 2">
    <name type="scientific">Flavobacterium pectinovorum</name>
    <dbReference type="NCBI Taxonomy" id="29533"/>
    <lineage>
        <taxon>Bacteria</taxon>
        <taxon>Pseudomonadati</taxon>
        <taxon>Bacteroidota</taxon>
        <taxon>Flavobacteriia</taxon>
        <taxon>Flavobacteriales</taxon>
        <taxon>Flavobacteriaceae</taxon>
        <taxon>Flavobacterium</taxon>
    </lineage>
</organism>
<reference evidence="1 2" key="1">
    <citation type="journal article" date="2019" name="Environ. Microbiol.">
        <title>Species interactions and distinct microbial communities in high Arctic permafrost affected cryosols are associated with the CH4 and CO2 gas fluxes.</title>
        <authorList>
            <person name="Altshuler I."/>
            <person name="Hamel J."/>
            <person name="Turney S."/>
            <person name="Magnuson E."/>
            <person name="Levesque R."/>
            <person name="Greer C."/>
            <person name="Whyte L.G."/>
        </authorList>
    </citation>
    <scope>NUCLEOTIDE SEQUENCE [LARGE SCALE GENOMIC DNA]</scope>
    <source>
        <strain evidence="1 2">42</strain>
    </source>
</reference>
<dbReference type="OrthoDB" id="1144076at2"/>
<evidence type="ECO:0000313" key="1">
    <source>
        <dbReference type="EMBL" id="TPG41707.1"/>
    </source>
</evidence>
<dbReference type="Proteomes" id="UP000319700">
    <property type="component" value="Unassembled WGS sequence"/>
</dbReference>
<accession>A0A502EVX6</accession>
<keyword evidence="2" id="KW-1185">Reference proteome</keyword>
<gene>
    <name evidence="1" type="ORF">EAH81_09510</name>
</gene>
<proteinExistence type="predicted"/>
<dbReference type="AlphaFoldDB" id="A0A502EVX6"/>
<evidence type="ECO:0000313" key="2">
    <source>
        <dbReference type="Proteomes" id="UP000319700"/>
    </source>
</evidence>
<protein>
    <submittedName>
        <fullName evidence="1">Uncharacterized protein</fullName>
    </submittedName>
</protein>
<comment type="caution">
    <text evidence="1">The sequence shown here is derived from an EMBL/GenBank/DDBJ whole genome shotgun (WGS) entry which is preliminary data.</text>
</comment>
<sequence length="122" mass="14007">MKKIYFFLLLSLLSYKGFSQESNCEKFKIGKFLYTSEGLPNITVTRTEKIQTEVIKESAEIIQGTIIWKSDCSYEFTFSKCPRQEFLGKTMSVEIFDANGNIAKGKALFEGMNITFNLEKLE</sequence>
<dbReference type="EMBL" id="RCZH01000005">
    <property type="protein sequence ID" value="TPG41707.1"/>
    <property type="molecule type" value="Genomic_DNA"/>
</dbReference>